<dbReference type="KEGG" id="haly:HYG82_16360"/>
<dbReference type="Gene3D" id="2.70.70.10">
    <property type="entry name" value="Glucose Permease (Domain IIA)"/>
    <property type="match status" value="1"/>
</dbReference>
<dbReference type="CDD" id="cd12797">
    <property type="entry name" value="M23_peptidase"/>
    <property type="match status" value="1"/>
</dbReference>
<dbReference type="GO" id="GO:0004222">
    <property type="term" value="F:metalloendopeptidase activity"/>
    <property type="evidence" value="ECO:0007669"/>
    <property type="project" value="TreeGrafter"/>
</dbReference>
<dbReference type="AlphaFoldDB" id="A0A7D5KER6"/>
<proteinExistence type="predicted"/>
<organism evidence="4 5">
    <name type="scientific">Natrinema halophilum</name>
    <dbReference type="NCBI Taxonomy" id="1699371"/>
    <lineage>
        <taxon>Archaea</taxon>
        <taxon>Methanobacteriati</taxon>
        <taxon>Methanobacteriota</taxon>
        <taxon>Stenosarchaea group</taxon>
        <taxon>Halobacteria</taxon>
        <taxon>Halobacteriales</taxon>
        <taxon>Natrialbaceae</taxon>
        <taxon>Natrinema</taxon>
    </lineage>
</organism>
<gene>
    <name evidence="4" type="ORF">HYG82_16360</name>
</gene>
<evidence type="ECO:0000313" key="5">
    <source>
        <dbReference type="Proteomes" id="UP000509241"/>
    </source>
</evidence>
<keyword evidence="5" id="KW-1185">Reference proteome</keyword>
<dbReference type="SUPFAM" id="SSF53955">
    <property type="entry name" value="Lysozyme-like"/>
    <property type="match status" value="1"/>
</dbReference>
<dbReference type="Pfam" id="PF13406">
    <property type="entry name" value="SLT_2"/>
    <property type="match status" value="1"/>
</dbReference>
<dbReference type="PANTHER" id="PTHR21666">
    <property type="entry name" value="PEPTIDASE-RELATED"/>
    <property type="match status" value="1"/>
</dbReference>
<dbReference type="Gene3D" id="1.10.530.10">
    <property type="match status" value="1"/>
</dbReference>
<evidence type="ECO:0000256" key="1">
    <source>
        <dbReference type="SAM" id="MobiDB-lite"/>
    </source>
</evidence>
<feature type="domain" description="Transglycosylase SLT" evidence="3">
    <location>
        <begin position="76"/>
        <end position="127"/>
    </location>
</feature>
<dbReference type="CDD" id="cd13399">
    <property type="entry name" value="Slt35-like"/>
    <property type="match status" value="1"/>
</dbReference>
<dbReference type="InterPro" id="IPR006311">
    <property type="entry name" value="TAT_signal"/>
</dbReference>
<dbReference type="Proteomes" id="UP000509241">
    <property type="component" value="Chromosome"/>
</dbReference>
<dbReference type="EMBL" id="CP058601">
    <property type="protein sequence ID" value="QLG50301.1"/>
    <property type="molecule type" value="Genomic_DNA"/>
</dbReference>
<dbReference type="InterPro" id="IPR031304">
    <property type="entry name" value="SLT_2"/>
</dbReference>
<dbReference type="Gene3D" id="2.30.30.40">
    <property type="entry name" value="SH3 Domains"/>
    <property type="match status" value="1"/>
</dbReference>
<feature type="domain" description="M23ase beta-sheet core" evidence="2">
    <location>
        <begin position="285"/>
        <end position="378"/>
    </location>
</feature>
<feature type="compositionally biased region" description="Gly residues" evidence="1">
    <location>
        <begin position="162"/>
        <end position="175"/>
    </location>
</feature>
<name>A0A7D5KER6_9EURY</name>
<protein>
    <submittedName>
        <fullName evidence="4">Peptidoglycan DD-metalloendopeptidase family protein</fullName>
    </submittedName>
</protein>
<dbReference type="InterPro" id="IPR016047">
    <property type="entry name" value="M23ase_b-sheet_dom"/>
</dbReference>
<reference evidence="4 5" key="1">
    <citation type="submission" date="2020-07" db="EMBL/GenBank/DDBJ databases">
        <authorList>
            <person name="Cui H."/>
        </authorList>
    </citation>
    <scope>NUCLEOTIDE SEQUENCE [LARGE SCALE GENOMIC DNA]</scope>
    <source>
        <strain evidence="4 5">YPL8</strain>
    </source>
</reference>
<dbReference type="Pfam" id="PF01551">
    <property type="entry name" value="Peptidase_M23"/>
    <property type="match status" value="1"/>
</dbReference>
<evidence type="ECO:0000259" key="3">
    <source>
        <dbReference type="Pfam" id="PF13406"/>
    </source>
</evidence>
<dbReference type="SUPFAM" id="SSF51261">
    <property type="entry name" value="Duplicated hybrid motif"/>
    <property type="match status" value="1"/>
</dbReference>
<dbReference type="InterPro" id="IPR050570">
    <property type="entry name" value="Cell_wall_metabolism_enzyme"/>
</dbReference>
<evidence type="ECO:0000259" key="2">
    <source>
        <dbReference type="Pfam" id="PF01551"/>
    </source>
</evidence>
<feature type="region of interest" description="Disordered" evidence="1">
    <location>
        <begin position="158"/>
        <end position="206"/>
    </location>
</feature>
<feature type="region of interest" description="Disordered" evidence="1">
    <location>
        <begin position="376"/>
        <end position="402"/>
    </location>
</feature>
<dbReference type="PANTHER" id="PTHR21666:SF270">
    <property type="entry name" value="MUREIN HYDROLASE ACTIVATOR ENVC"/>
    <property type="match status" value="1"/>
</dbReference>
<evidence type="ECO:0000313" key="4">
    <source>
        <dbReference type="EMBL" id="QLG50301.1"/>
    </source>
</evidence>
<feature type="compositionally biased region" description="Basic and acidic residues" evidence="1">
    <location>
        <begin position="176"/>
        <end position="185"/>
    </location>
</feature>
<dbReference type="PROSITE" id="PS51318">
    <property type="entry name" value="TAT"/>
    <property type="match status" value="1"/>
</dbReference>
<accession>A0A7D5KER6</accession>
<dbReference type="InterPro" id="IPR023346">
    <property type="entry name" value="Lysozyme-like_dom_sf"/>
</dbReference>
<sequence length="402" mass="42949">MLPTRRRLLRTVGTGGLTAFGTTALTGSASAHEALEIPSDYLEQYRETGANWGMDWTYLAGIGAVETQHGQYEDGCETSSAGARGPMQFMPSTWEAYGVDGTGDGTTDICDFRDAIPSAANYLEANGAPENWDDALYAYNPRWSYVEHVTEHAARYRDQYGSGDGGGGDTGGGGGERAEFGDGDRITPTTSLNTRHRPGTESDVLATMQPGSAGEIVNGPESADGYTWWGVHWLENDLWGWSVERYLTAADDSDGGGGSGGTQGPDFTWPIDGYITSPYGDRSGHLAVDFGNDRIVGTPVYAARDGVVDVVGYEATGCGNYVKLGHDSGYQTMYCHLNSVRVSEGRRVSRGEQLGGMGDTGRSTAPHLHFTIERNRSHLPIPGGDGRTVNAGEAIPRDYDGI</sequence>
<dbReference type="InterPro" id="IPR011055">
    <property type="entry name" value="Dup_hybrid_motif"/>
</dbReference>